<feature type="transmembrane region" description="Helical" evidence="1">
    <location>
        <begin position="55"/>
        <end position="77"/>
    </location>
</feature>
<sequence>MGVGTTAVVSRNIGLKNIGKASEAVKQSILLTIIIRLIIGFISFIFAIVFKFGLIGIWLAYSLDITIRGIILLLRFLKGSWKDIKID</sequence>
<name>A0A6V8SLR3_9CLOT</name>
<keyword evidence="1" id="KW-1133">Transmembrane helix</keyword>
<evidence type="ECO:0000313" key="2">
    <source>
        <dbReference type="EMBL" id="GFP75813.1"/>
    </source>
</evidence>
<dbReference type="InterPro" id="IPR002528">
    <property type="entry name" value="MATE_fam"/>
</dbReference>
<organism evidence="2 3">
    <name type="scientific">Clostridium fungisolvens</name>
    <dbReference type="NCBI Taxonomy" id="1604897"/>
    <lineage>
        <taxon>Bacteria</taxon>
        <taxon>Bacillati</taxon>
        <taxon>Bacillota</taxon>
        <taxon>Clostridia</taxon>
        <taxon>Eubacteriales</taxon>
        <taxon>Clostridiaceae</taxon>
        <taxon>Clostridium</taxon>
    </lineage>
</organism>
<proteinExistence type="predicted"/>
<comment type="caution">
    <text evidence="2">The sequence shown here is derived from an EMBL/GenBank/DDBJ whole genome shotgun (WGS) entry which is preliminary data.</text>
</comment>
<feature type="transmembrane region" description="Helical" evidence="1">
    <location>
        <begin position="29"/>
        <end position="49"/>
    </location>
</feature>
<keyword evidence="3" id="KW-1185">Reference proteome</keyword>
<evidence type="ECO:0000256" key="1">
    <source>
        <dbReference type="SAM" id="Phobius"/>
    </source>
</evidence>
<keyword evidence="1" id="KW-0812">Transmembrane</keyword>
<dbReference type="GO" id="GO:0015297">
    <property type="term" value="F:antiporter activity"/>
    <property type="evidence" value="ECO:0007669"/>
    <property type="project" value="InterPro"/>
</dbReference>
<gene>
    <name evidence="2" type="ORF">bsdtw1_01905</name>
</gene>
<dbReference type="AlphaFoldDB" id="A0A6V8SLR3"/>
<dbReference type="Proteomes" id="UP000580568">
    <property type="component" value="Unassembled WGS sequence"/>
</dbReference>
<keyword evidence="1" id="KW-0472">Membrane</keyword>
<accession>A0A6V8SLR3</accession>
<dbReference type="EMBL" id="BLZR01000001">
    <property type="protein sequence ID" value="GFP75813.1"/>
    <property type="molecule type" value="Genomic_DNA"/>
</dbReference>
<evidence type="ECO:0000313" key="3">
    <source>
        <dbReference type="Proteomes" id="UP000580568"/>
    </source>
</evidence>
<dbReference type="GO" id="GO:0042910">
    <property type="term" value="F:xenobiotic transmembrane transporter activity"/>
    <property type="evidence" value="ECO:0007669"/>
    <property type="project" value="InterPro"/>
</dbReference>
<dbReference type="GO" id="GO:0016020">
    <property type="term" value="C:membrane"/>
    <property type="evidence" value="ECO:0007669"/>
    <property type="project" value="InterPro"/>
</dbReference>
<reference evidence="2 3" key="1">
    <citation type="submission" date="2020-07" db="EMBL/GenBank/DDBJ databases">
        <title>A new beta-1,3-glucan-decomposing anaerobic bacterium isolated from anoxic soil subjected to biological soil disinfestation.</title>
        <authorList>
            <person name="Ueki A."/>
            <person name="Tonouchi A."/>
        </authorList>
    </citation>
    <scope>NUCLEOTIDE SEQUENCE [LARGE SCALE GENOMIC DNA]</scope>
    <source>
        <strain evidence="2 3">TW1</strain>
    </source>
</reference>
<protein>
    <submittedName>
        <fullName evidence="2">Uncharacterized protein</fullName>
    </submittedName>
</protein>
<dbReference type="Pfam" id="PF01554">
    <property type="entry name" value="MatE"/>
    <property type="match status" value="1"/>
</dbReference>